<proteinExistence type="predicted"/>
<protein>
    <submittedName>
        <fullName evidence="2">Insulinase family protein</fullName>
    </submittedName>
</protein>
<dbReference type="RefSeq" id="WP_127728146.1">
    <property type="nucleotide sequence ID" value="NZ_SACP01000005.1"/>
</dbReference>
<dbReference type="AlphaFoldDB" id="A0A437PBW6"/>
<dbReference type="Pfam" id="PF05193">
    <property type="entry name" value="Peptidase_M16_C"/>
    <property type="match status" value="1"/>
</dbReference>
<dbReference type="PANTHER" id="PTHR11851">
    <property type="entry name" value="METALLOPROTEASE"/>
    <property type="match status" value="1"/>
</dbReference>
<dbReference type="InterPro" id="IPR011249">
    <property type="entry name" value="Metalloenz_LuxS/M16"/>
</dbReference>
<dbReference type="Proteomes" id="UP000286997">
    <property type="component" value="Unassembled WGS sequence"/>
</dbReference>
<reference evidence="2 3" key="1">
    <citation type="submission" date="2019-01" db="EMBL/GenBank/DDBJ databases">
        <authorList>
            <person name="Chen W.-M."/>
        </authorList>
    </citation>
    <scope>NUCLEOTIDE SEQUENCE [LARGE SCALE GENOMIC DNA]</scope>
    <source>
        <strain evidence="2 3">TER-1</strain>
    </source>
</reference>
<organism evidence="2 3">
    <name type="scientific">Methylobacterium oryzihabitans</name>
    <dbReference type="NCBI Taxonomy" id="2499852"/>
    <lineage>
        <taxon>Bacteria</taxon>
        <taxon>Pseudomonadati</taxon>
        <taxon>Pseudomonadota</taxon>
        <taxon>Alphaproteobacteria</taxon>
        <taxon>Hyphomicrobiales</taxon>
        <taxon>Methylobacteriaceae</taxon>
        <taxon>Methylobacterium</taxon>
    </lineage>
</organism>
<dbReference type="GO" id="GO:0046872">
    <property type="term" value="F:metal ion binding"/>
    <property type="evidence" value="ECO:0007669"/>
    <property type="project" value="InterPro"/>
</dbReference>
<name>A0A437PBW6_9HYPH</name>
<evidence type="ECO:0000313" key="3">
    <source>
        <dbReference type="Proteomes" id="UP000286997"/>
    </source>
</evidence>
<evidence type="ECO:0000313" key="2">
    <source>
        <dbReference type="EMBL" id="RVU19762.1"/>
    </source>
</evidence>
<gene>
    <name evidence="2" type="ORF">EOE48_07380</name>
</gene>
<dbReference type="SUPFAM" id="SSF63411">
    <property type="entry name" value="LuxS/MPP-like metallohydrolase"/>
    <property type="match status" value="2"/>
</dbReference>
<dbReference type="InterPro" id="IPR050361">
    <property type="entry name" value="MPP/UQCRC_Complex"/>
</dbReference>
<sequence>MTLADATLVAPRSAALAAAASPAKANAVVSARGIEAWHVESPVVPLIALAFTFEGGAAQDPAGKSGATQMLARLLDEGAGPHESDAFQEQLAARAIELSFHAGPDAIGGSLKTLVAHADEAIGLLALALAQPRFDPAAIERVRGQMLAGLRYQQNDPGVLASRRFFAEAYPDHPYGRPSAGTIESVSSITRDDLVALHARLMSRTRVKVAAVGAIDADALARALDRAFGDLGEGGPLAVVPETRLAGLGRRLVVDLDVPQSVIRFGTHGVAWRDPDFIPAYVLNHVLGGGAFTSRLFQEVREKRGLAYSVGTSLVSHRASAMTWGYTATKNERVAECLTVIQDEIARLTGDGPSDDELQKAKDYLTGSYALGFDTSTKIAHQLVQIAFEGLGMDYIARRNGLIAAVTQDDIRRAARRTLGDGRLLVVAAGRPTDI</sequence>
<keyword evidence="3" id="KW-1185">Reference proteome</keyword>
<dbReference type="OrthoDB" id="9811314at2"/>
<dbReference type="Gene3D" id="3.30.830.10">
    <property type="entry name" value="Metalloenzyme, LuxS/M16 peptidase-like"/>
    <property type="match status" value="2"/>
</dbReference>
<evidence type="ECO:0000259" key="1">
    <source>
        <dbReference type="Pfam" id="PF05193"/>
    </source>
</evidence>
<accession>A0A437PBW6</accession>
<dbReference type="InterPro" id="IPR007863">
    <property type="entry name" value="Peptidase_M16_C"/>
</dbReference>
<dbReference type="EMBL" id="SACP01000005">
    <property type="protein sequence ID" value="RVU19762.1"/>
    <property type="molecule type" value="Genomic_DNA"/>
</dbReference>
<feature type="domain" description="Peptidase M16 C-terminal" evidence="1">
    <location>
        <begin position="188"/>
        <end position="364"/>
    </location>
</feature>
<dbReference type="PANTHER" id="PTHR11851:SF224">
    <property type="entry name" value="PROCESSING PROTEASE"/>
    <property type="match status" value="1"/>
</dbReference>
<comment type="caution">
    <text evidence="2">The sequence shown here is derived from an EMBL/GenBank/DDBJ whole genome shotgun (WGS) entry which is preliminary data.</text>
</comment>